<dbReference type="EMBL" id="MJBS01000008">
    <property type="protein sequence ID" value="OHF03129.1"/>
    <property type="molecule type" value="Genomic_DNA"/>
</dbReference>
<reference evidence="2 3" key="1">
    <citation type="submission" date="2016-09" db="EMBL/GenBank/DDBJ databases">
        <authorList>
            <person name="Capua I."/>
            <person name="De Benedictis P."/>
            <person name="Joannis T."/>
            <person name="Lombin L.H."/>
            <person name="Cattoli G."/>
        </authorList>
    </citation>
    <scope>NUCLEOTIDE SEQUENCE [LARGE SCALE GENOMIC DNA]</scope>
    <source>
        <strain evidence="2 3">IMI 309357</strain>
    </source>
</reference>
<feature type="compositionally biased region" description="Basic and acidic residues" evidence="1">
    <location>
        <begin position="100"/>
        <end position="109"/>
    </location>
</feature>
<accession>A0A1G4BNV1</accession>
<dbReference type="GeneID" id="34554678"/>
<organism evidence="2 3">
    <name type="scientific">Colletotrichum orchidophilum</name>
    <dbReference type="NCBI Taxonomy" id="1209926"/>
    <lineage>
        <taxon>Eukaryota</taxon>
        <taxon>Fungi</taxon>
        <taxon>Dikarya</taxon>
        <taxon>Ascomycota</taxon>
        <taxon>Pezizomycotina</taxon>
        <taxon>Sordariomycetes</taxon>
        <taxon>Hypocreomycetidae</taxon>
        <taxon>Glomerellales</taxon>
        <taxon>Glomerellaceae</taxon>
        <taxon>Colletotrichum</taxon>
    </lineage>
</organism>
<keyword evidence="3" id="KW-1185">Reference proteome</keyword>
<evidence type="ECO:0000256" key="1">
    <source>
        <dbReference type="SAM" id="MobiDB-lite"/>
    </source>
</evidence>
<dbReference type="AlphaFoldDB" id="A0A1G4BNV1"/>
<evidence type="ECO:0000313" key="3">
    <source>
        <dbReference type="Proteomes" id="UP000176998"/>
    </source>
</evidence>
<sequence length="206" mass="22925">MLPPTRCRTLPRLLYGRPAQYEEVDRKITAMSMARSACYPSLEPGPASLSSLSFGPRGTQKSALEQSTGQQTHGGTMQNQVSTNRCGQWAPLNTADDSLAPDHPRSHQRDEECLACAVRSRQRQKTLAISASSLQLFPPLSHGLDLDLDRPCIYMERRGAPRDNSLSDWTEMASVRPRLRPQCGHAYHTRPLHSPLKLLPPELSKT</sequence>
<proteinExistence type="predicted"/>
<feature type="compositionally biased region" description="Polar residues" evidence="1">
    <location>
        <begin position="49"/>
        <end position="86"/>
    </location>
</feature>
<protein>
    <submittedName>
        <fullName evidence="2">Uncharacterized protein</fullName>
    </submittedName>
</protein>
<feature type="region of interest" description="Disordered" evidence="1">
    <location>
        <begin position="49"/>
        <end position="109"/>
    </location>
</feature>
<gene>
    <name evidence="2" type="ORF">CORC01_01513</name>
</gene>
<name>A0A1G4BNV1_9PEZI</name>
<dbReference type="Proteomes" id="UP000176998">
    <property type="component" value="Unassembled WGS sequence"/>
</dbReference>
<comment type="caution">
    <text evidence="2">The sequence shown here is derived from an EMBL/GenBank/DDBJ whole genome shotgun (WGS) entry which is preliminary data.</text>
</comment>
<dbReference type="RefSeq" id="XP_022480267.1">
    <property type="nucleotide sequence ID" value="XM_022613168.1"/>
</dbReference>
<evidence type="ECO:0000313" key="2">
    <source>
        <dbReference type="EMBL" id="OHF03129.1"/>
    </source>
</evidence>